<comment type="caution">
    <text evidence="2">The sequence shown here is derived from an EMBL/GenBank/DDBJ whole genome shotgun (WGS) entry which is preliminary data.</text>
</comment>
<sequence length="443" mass="51437">MKFEKSFIENLVGEPVIDFSSSSGAEKGDNVGGSLLSLTVTTASGKVLNLLYKSFPSSDLQQVQCVVQFRIENFCIFRTETCMYEKVFPRLKELAGLRNLKNKEIPVVNYIAGFNDDQNDYVCLEDMRPAGFVMQDKFESLTLAEVTLIMKEIARFHALTYFMLRYDGERIFEEDNRMRRLKESMFIIEPSMMEEIGTRTFYNYMVNTAALLENRDKSLAEHVKNFVTKHSPESFYAITRFNITRTDKDCFPCIIHADLWTNNVLFKYKAPGNRDTPTQLKFIDFQLSRRGNIFEDLGYFFWTSTTPQFRKLHLDQMLSIYTKSFEDTMDQLDYPKPEGFSRGYVIDKFYQGMLASYSYMPFAISLQLGDLTSVLVEEQAINDATQDLDTKVKQVANASQQDFVKMVEEDKKMMMLRIQNSPRALARLEELTREASELKLFFQ</sequence>
<dbReference type="PANTHER" id="PTHR11012">
    <property type="entry name" value="PROTEIN KINASE-LIKE DOMAIN-CONTAINING"/>
    <property type="match status" value="1"/>
</dbReference>
<evidence type="ECO:0000313" key="2">
    <source>
        <dbReference type="EMBL" id="CAL8139631.1"/>
    </source>
</evidence>
<protein>
    <recommendedName>
        <fullName evidence="1">CHK kinase-like domain-containing protein</fullName>
    </recommendedName>
</protein>
<keyword evidence="3" id="KW-1185">Reference proteome</keyword>
<reference evidence="2 3" key="1">
    <citation type="submission" date="2024-08" db="EMBL/GenBank/DDBJ databases">
        <authorList>
            <person name="Cucini C."/>
            <person name="Frati F."/>
        </authorList>
    </citation>
    <scope>NUCLEOTIDE SEQUENCE [LARGE SCALE GENOMIC DNA]</scope>
</reference>
<dbReference type="Gene3D" id="3.90.1200.10">
    <property type="match status" value="1"/>
</dbReference>
<gene>
    <name evidence="2" type="ORF">ODALV1_LOCUS27920</name>
</gene>
<dbReference type="EMBL" id="CAXLJM020000129">
    <property type="protein sequence ID" value="CAL8139631.1"/>
    <property type="molecule type" value="Genomic_DNA"/>
</dbReference>
<organism evidence="2 3">
    <name type="scientific">Orchesella dallaii</name>
    <dbReference type="NCBI Taxonomy" id="48710"/>
    <lineage>
        <taxon>Eukaryota</taxon>
        <taxon>Metazoa</taxon>
        <taxon>Ecdysozoa</taxon>
        <taxon>Arthropoda</taxon>
        <taxon>Hexapoda</taxon>
        <taxon>Collembola</taxon>
        <taxon>Entomobryomorpha</taxon>
        <taxon>Entomobryoidea</taxon>
        <taxon>Orchesellidae</taxon>
        <taxon>Orchesellinae</taxon>
        <taxon>Orchesella</taxon>
    </lineage>
</organism>
<dbReference type="InterPro" id="IPR011009">
    <property type="entry name" value="Kinase-like_dom_sf"/>
</dbReference>
<evidence type="ECO:0000313" key="3">
    <source>
        <dbReference type="Proteomes" id="UP001642540"/>
    </source>
</evidence>
<dbReference type="InterPro" id="IPR004119">
    <property type="entry name" value="EcKL"/>
</dbReference>
<dbReference type="Pfam" id="PF02958">
    <property type="entry name" value="EcKL"/>
    <property type="match status" value="1"/>
</dbReference>
<dbReference type="SMART" id="SM00587">
    <property type="entry name" value="CHK"/>
    <property type="match status" value="1"/>
</dbReference>
<dbReference type="InterPro" id="IPR015897">
    <property type="entry name" value="CHK_kinase-like"/>
</dbReference>
<dbReference type="PANTHER" id="PTHR11012:SF55">
    <property type="entry name" value="BHLH DOMAIN-CONTAINING PROTEIN"/>
    <property type="match status" value="1"/>
</dbReference>
<name>A0ABP1RZQ4_9HEXA</name>
<proteinExistence type="predicted"/>
<accession>A0ABP1RZQ4</accession>
<dbReference type="Proteomes" id="UP001642540">
    <property type="component" value="Unassembled WGS sequence"/>
</dbReference>
<evidence type="ECO:0000259" key="1">
    <source>
        <dbReference type="SMART" id="SM00587"/>
    </source>
</evidence>
<feature type="domain" description="CHK kinase-like" evidence="1">
    <location>
        <begin position="122"/>
        <end position="331"/>
    </location>
</feature>
<dbReference type="SUPFAM" id="SSF56112">
    <property type="entry name" value="Protein kinase-like (PK-like)"/>
    <property type="match status" value="1"/>
</dbReference>